<keyword evidence="7" id="KW-0963">Cytoplasm</keyword>
<keyword evidence="18" id="KW-0175">Coiled coil</keyword>
<evidence type="ECO:0000256" key="18">
    <source>
        <dbReference type="SAM" id="Coils"/>
    </source>
</evidence>
<evidence type="ECO:0000256" key="19">
    <source>
        <dbReference type="SAM" id="Phobius"/>
    </source>
</evidence>
<accession>A0ABW5J6I5</accession>
<evidence type="ECO:0000256" key="1">
    <source>
        <dbReference type="ARBA" id="ARBA00000085"/>
    </source>
</evidence>
<feature type="chain" id="PRO_5045143928" description="Oxygen sensor histidine kinase NreB" evidence="20">
    <location>
        <begin position="25"/>
        <end position="659"/>
    </location>
</feature>
<evidence type="ECO:0000259" key="21">
    <source>
        <dbReference type="SMART" id="SM00387"/>
    </source>
</evidence>
<keyword evidence="10" id="KW-0547">Nucleotide-binding</keyword>
<sequence length="659" mass="75722">MKKKIPKKVIAFFLSFICSVSVFAQTFPNVSSEIKKASLQHKKINSDSLLNLLKVYYKSPQIPDSLKRKAIRELCLLYGSNTNPEKNADSTLKYAYLLIALGKKNNDKYAVFDGLLFKIDAMSDAHNYPKSLEYCVNGLKYADSVGVEGFEFYHAQLHLYYAINLRILGDNDKSIEQNLLAIDFLKKSKKYHIEDLIDYQIDLSRTLSVKGKTDEAQRYLFNALADAQKLGLAELEMYLYNEIASTYLDVNQPQKAISYVQASLKFFENTNDFFALCEANFLAAKIFYQTKKYDNSIEYAKKALAVPLNTLPLRIIKNAYELLYLCYKAKHKPDEALMFYEKYIEAKEKSFNQQNALEMSFLRKRIEDAELNAQIQKEENEIREHKKLRNFLFLGIAILLIMLGFLWYYYRLLTKKSTIVEVQKKEIETLNSGLEEKVKERTIALQRAYDEIKDAMQKGQTLERKRMAADLHDNLGSLLTAINISLDTINPENLTEQEKKIYAGIMDMSENAYAEIRLLSHNLLPEELEKDGLKTALERLINKLNNNQRIKFFIKTGQLNRQSRSIELNMYAICLELIQNIIKHSQATEASISIFEKAGVLWLEVSDNGRGLTTNVEKGMGLKNIQSRLNDIGGEFFVDTANKGTRFVVSVPTDLVFES</sequence>
<evidence type="ECO:0000256" key="17">
    <source>
        <dbReference type="ARBA" id="ARBA00030800"/>
    </source>
</evidence>
<keyword evidence="15" id="KW-0479">Metal-binding</keyword>
<dbReference type="PANTHER" id="PTHR24421:SF10">
    <property type="entry name" value="NITRATE_NITRITE SENSOR PROTEIN NARQ"/>
    <property type="match status" value="1"/>
</dbReference>
<dbReference type="InterPro" id="IPR011990">
    <property type="entry name" value="TPR-like_helical_dom_sf"/>
</dbReference>
<dbReference type="SUPFAM" id="SSF55874">
    <property type="entry name" value="ATPase domain of HSP90 chaperone/DNA topoisomerase II/histidine kinase"/>
    <property type="match status" value="1"/>
</dbReference>
<evidence type="ECO:0000256" key="10">
    <source>
        <dbReference type="ARBA" id="ARBA00022741"/>
    </source>
</evidence>
<evidence type="ECO:0000256" key="3">
    <source>
        <dbReference type="ARBA" id="ARBA00004496"/>
    </source>
</evidence>
<name>A0ABW5J6I5_9BACT</name>
<keyword evidence="20" id="KW-0732">Signal</keyword>
<dbReference type="InterPro" id="IPR003594">
    <property type="entry name" value="HATPase_dom"/>
</dbReference>
<evidence type="ECO:0000256" key="7">
    <source>
        <dbReference type="ARBA" id="ARBA00022490"/>
    </source>
</evidence>
<keyword evidence="19" id="KW-0472">Membrane</keyword>
<evidence type="ECO:0000256" key="12">
    <source>
        <dbReference type="ARBA" id="ARBA00022840"/>
    </source>
</evidence>
<dbReference type="GO" id="GO:0016301">
    <property type="term" value="F:kinase activity"/>
    <property type="evidence" value="ECO:0007669"/>
    <property type="project" value="UniProtKB-KW"/>
</dbReference>
<dbReference type="Gene3D" id="1.25.40.10">
    <property type="entry name" value="Tetratricopeptide repeat domain"/>
    <property type="match status" value="2"/>
</dbReference>
<keyword evidence="19" id="KW-0812">Transmembrane</keyword>
<keyword evidence="14" id="KW-0902">Two-component regulatory system</keyword>
<keyword evidence="6" id="KW-0004">4Fe-4S</keyword>
<feature type="signal peptide" evidence="20">
    <location>
        <begin position="1"/>
        <end position="24"/>
    </location>
</feature>
<dbReference type="EC" id="2.7.13.3" evidence="4"/>
<evidence type="ECO:0000256" key="14">
    <source>
        <dbReference type="ARBA" id="ARBA00023012"/>
    </source>
</evidence>
<comment type="caution">
    <text evidence="22">The sequence shown here is derived from an EMBL/GenBank/DDBJ whole genome shotgun (WGS) entry which is preliminary data.</text>
</comment>
<keyword evidence="12" id="KW-0067">ATP-binding</keyword>
<evidence type="ECO:0000256" key="9">
    <source>
        <dbReference type="ARBA" id="ARBA00022679"/>
    </source>
</evidence>
<keyword evidence="23" id="KW-1185">Reference proteome</keyword>
<dbReference type="InterPro" id="IPR036890">
    <property type="entry name" value="HATPase_C_sf"/>
</dbReference>
<dbReference type="SUPFAM" id="SSF48452">
    <property type="entry name" value="TPR-like"/>
    <property type="match status" value="1"/>
</dbReference>
<dbReference type="PANTHER" id="PTHR24421">
    <property type="entry name" value="NITRATE/NITRITE SENSOR PROTEIN NARX-RELATED"/>
    <property type="match status" value="1"/>
</dbReference>
<evidence type="ECO:0000256" key="5">
    <source>
        <dbReference type="ARBA" id="ARBA00017322"/>
    </source>
</evidence>
<dbReference type="InterPro" id="IPR011712">
    <property type="entry name" value="Sig_transdc_His_kin_sub3_dim/P"/>
</dbReference>
<evidence type="ECO:0000256" key="8">
    <source>
        <dbReference type="ARBA" id="ARBA00022553"/>
    </source>
</evidence>
<evidence type="ECO:0000256" key="16">
    <source>
        <dbReference type="ARBA" id="ARBA00024827"/>
    </source>
</evidence>
<keyword evidence="15" id="KW-0411">Iron-sulfur</keyword>
<dbReference type="EMBL" id="JBHULC010000007">
    <property type="protein sequence ID" value="MFD2520677.1"/>
    <property type="molecule type" value="Genomic_DNA"/>
</dbReference>
<evidence type="ECO:0000256" key="11">
    <source>
        <dbReference type="ARBA" id="ARBA00022777"/>
    </source>
</evidence>
<evidence type="ECO:0000256" key="6">
    <source>
        <dbReference type="ARBA" id="ARBA00022485"/>
    </source>
</evidence>
<evidence type="ECO:0000313" key="22">
    <source>
        <dbReference type="EMBL" id="MFD2520677.1"/>
    </source>
</evidence>
<feature type="transmembrane region" description="Helical" evidence="19">
    <location>
        <begin position="391"/>
        <end position="410"/>
    </location>
</feature>
<dbReference type="Gene3D" id="3.30.565.10">
    <property type="entry name" value="Histidine kinase-like ATPase, C-terminal domain"/>
    <property type="match status" value="1"/>
</dbReference>
<evidence type="ECO:0000256" key="4">
    <source>
        <dbReference type="ARBA" id="ARBA00012438"/>
    </source>
</evidence>
<feature type="domain" description="Histidine kinase/HSP90-like ATPase" evidence="21">
    <location>
        <begin position="565"/>
        <end position="655"/>
    </location>
</feature>
<evidence type="ECO:0000256" key="2">
    <source>
        <dbReference type="ARBA" id="ARBA00001966"/>
    </source>
</evidence>
<dbReference type="CDD" id="cd16917">
    <property type="entry name" value="HATPase_UhpB-NarQ-NarX-like"/>
    <property type="match status" value="1"/>
</dbReference>
<dbReference type="Pfam" id="PF02518">
    <property type="entry name" value="HATPase_c"/>
    <property type="match status" value="1"/>
</dbReference>
<feature type="coiled-coil region" evidence="18">
    <location>
        <begin position="359"/>
        <end position="388"/>
    </location>
</feature>
<comment type="function">
    <text evidence="16">Member of the two-component regulatory system NreB/NreC involved in the control of dissimilatory nitrate/nitrite reduction in response to oxygen. NreB functions as a direct oxygen sensor histidine kinase which is autophosphorylated, in the absence of oxygen, probably at the conserved histidine residue, and transfers its phosphate group probably to a conserved aspartate residue of NreC. NreB/NreC activates the expression of the nitrate (narGHJI) and nitrite (nir) reductase operons, as well as the putative nitrate transporter gene narT.</text>
</comment>
<comment type="subcellular location">
    <subcellularLocation>
        <location evidence="3">Cytoplasm</location>
    </subcellularLocation>
</comment>
<reference evidence="23" key="1">
    <citation type="journal article" date="2019" name="Int. J. Syst. Evol. Microbiol.">
        <title>The Global Catalogue of Microorganisms (GCM) 10K type strain sequencing project: providing services to taxonomists for standard genome sequencing and annotation.</title>
        <authorList>
            <consortium name="The Broad Institute Genomics Platform"/>
            <consortium name="The Broad Institute Genome Sequencing Center for Infectious Disease"/>
            <person name="Wu L."/>
            <person name="Ma J."/>
        </authorList>
    </citation>
    <scope>NUCLEOTIDE SEQUENCE [LARGE SCALE GENOMIC DNA]</scope>
    <source>
        <strain evidence="23">KCTC 52344</strain>
    </source>
</reference>
<dbReference type="Gene3D" id="1.20.5.1930">
    <property type="match status" value="1"/>
</dbReference>
<evidence type="ECO:0000256" key="20">
    <source>
        <dbReference type="SAM" id="SignalP"/>
    </source>
</evidence>
<dbReference type="InterPro" id="IPR050482">
    <property type="entry name" value="Sensor_HK_TwoCompSys"/>
</dbReference>
<proteinExistence type="predicted"/>
<keyword evidence="9" id="KW-0808">Transferase</keyword>
<dbReference type="RefSeq" id="WP_340239904.1">
    <property type="nucleotide sequence ID" value="NZ_JBBEWC010000016.1"/>
</dbReference>
<organism evidence="22 23">
    <name type="scientific">Emticicia soli</name>
    <dbReference type="NCBI Taxonomy" id="2027878"/>
    <lineage>
        <taxon>Bacteria</taxon>
        <taxon>Pseudomonadati</taxon>
        <taxon>Bacteroidota</taxon>
        <taxon>Cytophagia</taxon>
        <taxon>Cytophagales</taxon>
        <taxon>Leadbetterellaceae</taxon>
        <taxon>Emticicia</taxon>
    </lineage>
</organism>
<dbReference type="InterPro" id="IPR004358">
    <property type="entry name" value="Sig_transdc_His_kin-like_C"/>
</dbReference>
<comment type="cofactor">
    <cofactor evidence="2">
        <name>[4Fe-4S] cluster</name>
        <dbReference type="ChEBI" id="CHEBI:49883"/>
    </cofactor>
</comment>
<gene>
    <name evidence="22" type="ORF">ACFSR2_07285</name>
</gene>
<keyword evidence="8" id="KW-0597">Phosphoprotein</keyword>
<evidence type="ECO:0000256" key="15">
    <source>
        <dbReference type="ARBA" id="ARBA00023014"/>
    </source>
</evidence>
<keyword evidence="19" id="KW-1133">Transmembrane helix</keyword>
<evidence type="ECO:0000313" key="23">
    <source>
        <dbReference type="Proteomes" id="UP001597510"/>
    </source>
</evidence>
<dbReference type="Pfam" id="PF07730">
    <property type="entry name" value="HisKA_3"/>
    <property type="match status" value="1"/>
</dbReference>
<evidence type="ECO:0000256" key="13">
    <source>
        <dbReference type="ARBA" id="ARBA00023004"/>
    </source>
</evidence>
<keyword evidence="11 22" id="KW-0418">Kinase</keyword>
<protein>
    <recommendedName>
        <fullName evidence="5">Oxygen sensor histidine kinase NreB</fullName>
        <ecNumber evidence="4">2.7.13.3</ecNumber>
    </recommendedName>
    <alternativeName>
        <fullName evidence="17">Nitrogen regulation protein B</fullName>
    </alternativeName>
</protein>
<dbReference type="PRINTS" id="PR00344">
    <property type="entry name" value="BCTRLSENSOR"/>
</dbReference>
<keyword evidence="13" id="KW-0408">Iron</keyword>
<comment type="catalytic activity">
    <reaction evidence="1">
        <text>ATP + protein L-histidine = ADP + protein N-phospho-L-histidine.</text>
        <dbReference type="EC" id="2.7.13.3"/>
    </reaction>
</comment>
<dbReference type="Proteomes" id="UP001597510">
    <property type="component" value="Unassembled WGS sequence"/>
</dbReference>
<dbReference type="SMART" id="SM00387">
    <property type="entry name" value="HATPase_c"/>
    <property type="match status" value="1"/>
</dbReference>